<reference evidence="1" key="1">
    <citation type="journal article" date="2012" name="Antimicrob. Agents Chemother.">
        <title>Klebsiella pneumoniae ST258 Producing KPC-3 Identified in Italy Carries Novel Plasmids and OmpK36/OmpK35 Porin Variants.</title>
        <authorList>
            <person name="Garcia-Fernandez A."/>
            <person name="Villa L."/>
            <person name="Carta C."/>
            <person name="Venditti C."/>
            <person name="Giordano A."/>
            <person name="Venditti M."/>
            <person name="Mancini C."/>
            <person name="Carattoli A."/>
        </authorList>
    </citation>
    <scope>NUCLEOTIDE SEQUENCE</scope>
    <source>
        <strain evidence="1">ST258</strain>
        <plasmid evidence="1">pKPN-IT</plasmid>
    </source>
</reference>
<name>G9G216_KLEPN</name>
<dbReference type="AlphaFoldDB" id="G9G216"/>
<dbReference type="EMBL" id="JX442974">
    <property type="protein sequence ID" value="AGO62429.1"/>
    <property type="molecule type" value="Genomic_DNA"/>
</dbReference>
<keyword evidence="1" id="KW-0614">Plasmid</keyword>
<dbReference type="AntiFam" id="ANF00007">
    <property type="entry name" value="Shadow ORF (opposite clpB)"/>
</dbReference>
<geneLocation type="plasmid" evidence="1">
    <name>pKPN-IT</name>
</geneLocation>
<reference evidence="2" key="2">
    <citation type="journal article" date="2013" name="J. Antimicrob. Chemother.">
        <title>Reversion to susceptibility of a carbapenem-resistant clinical isolate of Klebsiella pneumoniae producing KPC-3.</title>
        <authorList>
            <person name="Villa L."/>
            <person name="Capone A."/>
            <person name="Fortini D."/>
            <person name="Dolejska M."/>
            <person name="Rodriguez I."/>
            <person name="Taglietti F."/>
            <person name="De Paolis P."/>
            <person name="Petrosillo N."/>
            <person name="Carattoli A."/>
        </authorList>
    </citation>
    <scope>NUCLEOTIDE SEQUENCE</scope>
    <source>
        <strain evidence="2">LS6</strain>
        <plasmid evidence="2">pKN-LS6</plasmid>
    </source>
</reference>
<evidence type="ECO:0000313" key="1">
    <source>
        <dbReference type="EMBL" id="AEV55097.1"/>
    </source>
</evidence>
<geneLocation type="plasmid" evidence="2">
    <name>pKN-LS6</name>
</geneLocation>
<sequence>MPVPGRWGRTRQPRPPSRCVARLRGIRLLRLGRGLRWLFAFEHHAFGLVVPACAGVIALADAAAEHLARQRSFQLAADQALEFTRTELGLVAFFREMVDQRLIESERHALAGGAARHAIELQADDVADLLLAQRMEDDDLVDAVEELGPEMAAQHVHDSGLGLFVLLAGRPARLQPSLDDVRTQVGRGDDDGVGEIHHPALAVGEATVVEHLQQDVVYVRVCLLDLVEQQHAVGLAPHLLGELTAFVVTDIARRRAHQSRHGMAFAIFRHVDAQQGVLIAVDRFGQCLGELGLAHPGRAQKQEGSHRFAAFTQAGAGQPHGIGHGTDRLVLSHQALVQPLFQVQQLFALFHRQLVDRDAGQARDDLRHVFRLDLGTAGGPLPLPVLDELLELGLLGFDALPELGGLVVLLARGHVILFTPQLVQFGLQLLHGHRPGRGRQLHARGRLVEQVDRLVRQEARRDVAVGQLGRRDDRVLGDADLVVRLEGVAQAAQNHDGLGHRRLGYRHRLEAPLQCGILLDVFLVLVQRRGADQVEFTARHHRFEHVGHVQPAFATALAGTDDGVHLVDEQNQLALVLGHLLQHLLHALLELAAIFGAGHHGVDVEFHQALVAQGLGHFTRHHALRQPFDDGGLAHTRLADQHRVVLLAPGQHLDGGFDLLRAADHRVELAVARHLGQVARVLVEFWRVGRRLSAAILGALADHLADLLAQRLRRQAVAAQQVGGQPFAFLSQTDQEMLWTDIRMAEFIGGHEGAAERILHARRHADLALEGLVPALGLRLDLPLEVIDLDLELTQDGLDHVAVGQRQQQMFGIHLGAAKFGSVFGGLLQQGFRLFADAAGQPTAATARRTRTCGGGLAKRGIDHVIGIGGNWRRVVADAEEVTAEEVLEQAAARAEQGFQRRNGALLLAH</sequence>
<proteinExistence type="predicted"/>
<accession>G9G216</accession>
<dbReference type="EMBL" id="JN233704">
    <property type="protein sequence ID" value="AEV55097.1"/>
    <property type="molecule type" value="Genomic_DNA"/>
</dbReference>
<evidence type="ECO:0000313" key="2">
    <source>
        <dbReference type="EMBL" id="AGO62429.1"/>
    </source>
</evidence>
<organism evidence="1">
    <name type="scientific">Klebsiella pneumoniae</name>
    <dbReference type="NCBI Taxonomy" id="573"/>
    <lineage>
        <taxon>Bacteria</taxon>
        <taxon>Pseudomonadati</taxon>
        <taxon>Pseudomonadota</taxon>
        <taxon>Gammaproteobacteria</taxon>
        <taxon>Enterobacterales</taxon>
        <taxon>Enterobacteriaceae</taxon>
        <taxon>Klebsiella/Raoultella group</taxon>
        <taxon>Klebsiella</taxon>
        <taxon>Klebsiella pneumoniae complex</taxon>
    </lineage>
</organism>
<protein>
    <submittedName>
        <fullName evidence="1">200 kDa antigen p200, putative</fullName>
    </submittedName>
</protein>